<keyword evidence="1" id="KW-1133">Transmembrane helix</keyword>
<organism evidence="2 3">
    <name type="scientific">Plasmodium yoelii yoelii</name>
    <dbReference type="NCBI Taxonomy" id="73239"/>
    <lineage>
        <taxon>Eukaryota</taxon>
        <taxon>Sar</taxon>
        <taxon>Alveolata</taxon>
        <taxon>Apicomplexa</taxon>
        <taxon>Aconoidasida</taxon>
        <taxon>Haemosporida</taxon>
        <taxon>Plasmodiidae</taxon>
        <taxon>Plasmodium</taxon>
        <taxon>Plasmodium (Vinckeia)</taxon>
    </lineage>
</organism>
<evidence type="ECO:0000256" key="1">
    <source>
        <dbReference type="SAM" id="Phobius"/>
    </source>
</evidence>
<dbReference type="AlphaFoldDB" id="A0AAF0B161"/>
<evidence type="ECO:0000313" key="3">
    <source>
        <dbReference type="Proteomes" id="UP001054126"/>
    </source>
</evidence>
<evidence type="ECO:0000313" key="2">
    <source>
        <dbReference type="EMBL" id="WBY58542.1"/>
    </source>
</evidence>
<proteinExistence type="predicted"/>
<dbReference type="Proteomes" id="UP001054126">
    <property type="component" value="Chromosome 11"/>
</dbReference>
<gene>
    <name evidence="2" type="ORF">Py17XNL_001105563</name>
</gene>
<accession>A0AAF0B161</accession>
<name>A0AAF0B161_PLAYO</name>
<sequence length="151" mass="18187">MILFTTLSNPSCTKINKNEESILKKIKTIDDEYIECEINNKKKKWSEYKLAKEFYKYNHNLICLKKYEYNPFKKICQKNFSFLKEGERYYTSNDKLHKRHYKLIFENLMNSPSIQISFCGIIMTAIAWLVDLKNKRITLNSIFYQINLNEI</sequence>
<keyword evidence="1" id="KW-0472">Membrane</keyword>
<protein>
    <submittedName>
        <fullName evidence="2">Uncharacterized protein</fullName>
    </submittedName>
</protein>
<keyword evidence="1" id="KW-0812">Transmembrane</keyword>
<reference evidence="2" key="1">
    <citation type="submission" date="2023-01" db="EMBL/GenBank/DDBJ databases">
        <title>Long-Read Genome Assembly and Gene Model Annotations for the Rodent Malaria Parasite Plasmodium yoelii 17XNL.</title>
        <authorList>
            <person name="Mitchell G.J."/>
            <person name="Sebastian A."/>
            <person name="Albert I."/>
            <person name="Lindner S.E."/>
        </authorList>
    </citation>
    <scope>NUCLEOTIDE SEQUENCE</scope>
    <source>
        <strain evidence="2">17XNL clone 1.1</strain>
    </source>
</reference>
<feature type="transmembrane region" description="Helical" evidence="1">
    <location>
        <begin position="112"/>
        <end position="130"/>
    </location>
</feature>
<dbReference type="EMBL" id="CP115535">
    <property type="protein sequence ID" value="WBY58542.1"/>
    <property type="molecule type" value="Genomic_DNA"/>
</dbReference>